<dbReference type="GeneID" id="106811357"/>
<keyword evidence="5" id="KW-0130">Cell adhesion</keyword>
<dbReference type="SUPFAM" id="SSF49313">
    <property type="entry name" value="Cadherin-like"/>
    <property type="match status" value="1"/>
</dbReference>
<keyword evidence="1" id="KW-0812">Transmembrane</keyword>
<evidence type="ECO:0000256" key="6">
    <source>
        <dbReference type="ARBA" id="ARBA00022989"/>
    </source>
</evidence>
<dbReference type="InterPro" id="IPR045588">
    <property type="entry name" value="CLSTN_C"/>
</dbReference>
<sequence>MVLVSMVMLVLTYVDVGVGVVCSATVRVTVEDVNEYEPYFLETSYTIVVDEGRLYDRIVQVQARTMSWLTPDCIGDICKTSWKILLCRYVKNTEPLDWGKSKNYILSVVAYDCGLKASKAVLVNIGVNRICSPQWQGIKEQVDYIPDFTPQPIFAAASLDLCGARCDAGTPSANIKLSTEHIGKGCDRDTYSSKSQRKLCGASEDVFEFLPSQGATWTDALHKDEGQESDQVFKFDGESGAVLPPEVMQDGLTETFSLALWMKHEENVTLDKHAKEHIVCNADDHKMNRHHFSLFVRNCRLILLLRREYSEANLSTFAPAEWRWKLPEVCDGEWHHYVLNAQLPKLTLFIDGALRKDTKHNPEIIDDWPLHPVRGVQRKLTVGACWRGVDKVYNYEDVLRQVNYYNNRPAFYLSRTFKLKCSELNGRFNSNEFRMELSVIHSHPKPPERAYHAAQQHMHVNIPRFHENSLHELRGKDSLHHSSSTVAVRGDRHRPHSRLASSSFMGQVVGGIGGSPSLSHPDARYVTITVNHADR</sequence>
<dbReference type="InterPro" id="IPR015919">
    <property type="entry name" value="Cadherin-like_sf"/>
</dbReference>
<feature type="region of interest" description="Disordered" evidence="10">
    <location>
        <begin position="478"/>
        <end position="497"/>
    </location>
</feature>
<evidence type="ECO:0000256" key="7">
    <source>
        <dbReference type="ARBA" id="ARBA00023136"/>
    </source>
</evidence>
<evidence type="ECO:0000256" key="8">
    <source>
        <dbReference type="ARBA" id="ARBA00023180"/>
    </source>
</evidence>
<keyword evidence="8" id="KW-0325">Glycoprotein</keyword>
<evidence type="ECO:0000256" key="11">
    <source>
        <dbReference type="SAM" id="SignalP"/>
    </source>
</evidence>
<evidence type="ECO:0000256" key="9">
    <source>
        <dbReference type="ARBA" id="ARBA00046288"/>
    </source>
</evidence>
<dbReference type="Gene3D" id="2.60.120.200">
    <property type="match status" value="1"/>
</dbReference>
<keyword evidence="4" id="KW-0106">Calcium</keyword>
<comment type="subcellular location">
    <subcellularLocation>
        <location evidence="9">Endomembrane system</location>
        <topology evidence="9">Single-pass type I membrane protein</topology>
    </subcellularLocation>
</comment>
<evidence type="ECO:0000256" key="5">
    <source>
        <dbReference type="ARBA" id="ARBA00022889"/>
    </source>
</evidence>
<dbReference type="SUPFAM" id="SSF49899">
    <property type="entry name" value="Concanavalin A-like lectins/glucanases"/>
    <property type="match status" value="1"/>
</dbReference>
<protein>
    <submittedName>
        <fullName evidence="14">Calsyntenin-1-like</fullName>
    </submittedName>
</protein>
<evidence type="ECO:0000256" key="3">
    <source>
        <dbReference type="ARBA" id="ARBA00022737"/>
    </source>
</evidence>
<keyword evidence="3" id="KW-0677">Repeat</keyword>
<evidence type="ECO:0000259" key="12">
    <source>
        <dbReference type="Pfam" id="PF19699"/>
    </source>
</evidence>
<evidence type="ECO:0000256" key="10">
    <source>
        <dbReference type="SAM" id="MobiDB-lite"/>
    </source>
</evidence>
<gene>
    <name evidence="14" type="primary">LOC106811357</name>
</gene>
<feature type="signal peptide" evidence="11">
    <location>
        <begin position="1"/>
        <end position="19"/>
    </location>
</feature>
<dbReference type="InterPro" id="IPR013320">
    <property type="entry name" value="ConA-like_dom_sf"/>
</dbReference>
<dbReference type="Proteomes" id="UP000695022">
    <property type="component" value="Unplaced"/>
</dbReference>
<organism evidence="13 14">
    <name type="scientific">Priapulus caudatus</name>
    <name type="common">Priapulid worm</name>
    <dbReference type="NCBI Taxonomy" id="37621"/>
    <lineage>
        <taxon>Eukaryota</taxon>
        <taxon>Metazoa</taxon>
        <taxon>Ecdysozoa</taxon>
        <taxon>Scalidophora</taxon>
        <taxon>Priapulida</taxon>
        <taxon>Priapulimorpha</taxon>
        <taxon>Priapulimorphida</taxon>
        <taxon>Priapulidae</taxon>
        <taxon>Priapulus</taxon>
    </lineage>
</organism>
<feature type="domain" description="Calsyntenin C-terminal" evidence="12">
    <location>
        <begin position="381"/>
        <end position="462"/>
    </location>
</feature>
<dbReference type="PANTHER" id="PTHR14139">
    <property type="entry name" value="CALSYNTENIN"/>
    <property type="match status" value="1"/>
</dbReference>
<reference evidence="14" key="1">
    <citation type="submission" date="2025-08" db="UniProtKB">
        <authorList>
            <consortium name="RefSeq"/>
        </authorList>
    </citation>
    <scope>IDENTIFICATION</scope>
</reference>
<feature type="chain" id="PRO_5045828594" evidence="11">
    <location>
        <begin position="20"/>
        <end position="535"/>
    </location>
</feature>
<dbReference type="Pfam" id="PF19699">
    <property type="entry name" value="CLSTN_C"/>
    <property type="match status" value="1"/>
</dbReference>
<keyword evidence="13" id="KW-1185">Reference proteome</keyword>
<accession>A0ABM1EE08</accession>
<evidence type="ECO:0000256" key="2">
    <source>
        <dbReference type="ARBA" id="ARBA00022729"/>
    </source>
</evidence>
<evidence type="ECO:0000256" key="4">
    <source>
        <dbReference type="ARBA" id="ARBA00022837"/>
    </source>
</evidence>
<evidence type="ECO:0000313" key="14">
    <source>
        <dbReference type="RefSeq" id="XP_014670429.1"/>
    </source>
</evidence>
<dbReference type="PANTHER" id="PTHR14139:SF2">
    <property type="entry name" value="CALSYNTENIN-1"/>
    <property type="match status" value="1"/>
</dbReference>
<evidence type="ECO:0000313" key="13">
    <source>
        <dbReference type="Proteomes" id="UP000695022"/>
    </source>
</evidence>
<name>A0ABM1EE08_PRICU</name>
<dbReference type="RefSeq" id="XP_014670429.1">
    <property type="nucleotide sequence ID" value="XM_014814943.1"/>
</dbReference>
<evidence type="ECO:0000256" key="1">
    <source>
        <dbReference type="ARBA" id="ARBA00022692"/>
    </source>
</evidence>
<proteinExistence type="predicted"/>
<keyword evidence="2 11" id="KW-0732">Signal</keyword>
<keyword evidence="6" id="KW-1133">Transmembrane helix</keyword>
<keyword evidence="7" id="KW-0472">Membrane</keyword>